<keyword evidence="1" id="KW-0732">Signal</keyword>
<feature type="signal peptide" evidence="1">
    <location>
        <begin position="1"/>
        <end position="35"/>
    </location>
</feature>
<sequence>LTFMVTLMEHSTRAWNWMWISQLLCWAAVLKDMWSACVVDGKVQAFNVEKKPSDFQVSELMNEASNKESDVISGDRWNGLELMLKAVGDDVQKWSFVGEKLWGD</sequence>
<dbReference type="EMBL" id="JADCNL010000318">
    <property type="protein sequence ID" value="KAG0448487.1"/>
    <property type="molecule type" value="Genomic_DNA"/>
</dbReference>
<name>A0A835PB41_VANPL</name>
<dbReference type="Proteomes" id="UP000636800">
    <property type="component" value="Unassembled WGS sequence"/>
</dbReference>
<evidence type="ECO:0000256" key="1">
    <source>
        <dbReference type="SAM" id="SignalP"/>
    </source>
</evidence>
<evidence type="ECO:0000313" key="2">
    <source>
        <dbReference type="EMBL" id="KAG0448487.1"/>
    </source>
</evidence>
<feature type="non-terminal residue" evidence="2">
    <location>
        <position position="104"/>
    </location>
</feature>
<evidence type="ECO:0000313" key="3">
    <source>
        <dbReference type="Proteomes" id="UP000636800"/>
    </source>
</evidence>
<organism evidence="2 3">
    <name type="scientific">Vanilla planifolia</name>
    <name type="common">Vanilla</name>
    <dbReference type="NCBI Taxonomy" id="51239"/>
    <lineage>
        <taxon>Eukaryota</taxon>
        <taxon>Viridiplantae</taxon>
        <taxon>Streptophyta</taxon>
        <taxon>Embryophyta</taxon>
        <taxon>Tracheophyta</taxon>
        <taxon>Spermatophyta</taxon>
        <taxon>Magnoliopsida</taxon>
        <taxon>Liliopsida</taxon>
        <taxon>Asparagales</taxon>
        <taxon>Orchidaceae</taxon>
        <taxon>Vanilloideae</taxon>
        <taxon>Vanilleae</taxon>
        <taxon>Vanilla</taxon>
    </lineage>
</organism>
<reference evidence="2 3" key="1">
    <citation type="journal article" date="2020" name="Nat. Food">
        <title>A phased Vanilla planifolia genome enables genetic improvement of flavour and production.</title>
        <authorList>
            <person name="Hasing T."/>
            <person name="Tang H."/>
            <person name="Brym M."/>
            <person name="Khazi F."/>
            <person name="Huang T."/>
            <person name="Chambers A.H."/>
        </authorList>
    </citation>
    <scope>NUCLEOTIDE SEQUENCE [LARGE SCALE GENOMIC DNA]</scope>
    <source>
        <tissue evidence="2">Leaf</tissue>
    </source>
</reference>
<keyword evidence="3" id="KW-1185">Reference proteome</keyword>
<proteinExistence type="predicted"/>
<gene>
    <name evidence="2" type="ORF">HPP92_027827</name>
</gene>
<feature type="chain" id="PRO_5032544692" evidence="1">
    <location>
        <begin position="36"/>
        <end position="104"/>
    </location>
</feature>
<accession>A0A835PB41</accession>
<comment type="caution">
    <text evidence="2">The sequence shown here is derived from an EMBL/GenBank/DDBJ whole genome shotgun (WGS) entry which is preliminary data.</text>
</comment>
<protein>
    <submittedName>
        <fullName evidence="2">Uncharacterized protein</fullName>
    </submittedName>
</protein>
<dbReference type="AlphaFoldDB" id="A0A835PB41"/>